<gene>
    <name evidence="2" type="ORF">FZC85_12120</name>
</gene>
<comment type="caution">
    <text evidence="2">The sequence shown here is derived from an EMBL/GenBank/DDBJ whole genome shotgun (WGS) entry which is preliminary data.</text>
</comment>
<evidence type="ECO:0000313" key="3">
    <source>
        <dbReference type="Proteomes" id="UP000324269"/>
    </source>
</evidence>
<proteinExistence type="predicted"/>
<dbReference type="Proteomes" id="UP000324269">
    <property type="component" value="Unassembled WGS sequence"/>
</dbReference>
<dbReference type="RefSeq" id="WP_148968563.1">
    <property type="nucleotide sequence ID" value="NZ_JBNIKW010000004.1"/>
</dbReference>
<evidence type="ECO:0000313" key="2">
    <source>
        <dbReference type="EMBL" id="TYS85714.1"/>
    </source>
</evidence>
<protein>
    <submittedName>
        <fullName evidence="2">Uncharacterized protein</fullName>
    </submittedName>
</protein>
<reference evidence="2 3" key="1">
    <citation type="submission" date="2019-08" db="EMBL/GenBank/DDBJ databases">
        <title>Bacillus genomes from the desert of Cuatro Cienegas, Coahuila.</title>
        <authorList>
            <person name="Olmedo-Alvarez G."/>
        </authorList>
    </citation>
    <scope>NUCLEOTIDE SEQUENCE [LARGE SCALE GENOMIC DNA]</scope>
    <source>
        <strain evidence="2 3">CH87b_3T</strain>
    </source>
</reference>
<dbReference type="OrthoDB" id="2892802at2"/>
<name>A0A5D4UEY4_9BACI</name>
<accession>A0A5D4UEY4</accession>
<dbReference type="AlphaFoldDB" id="A0A5D4UEY4"/>
<feature type="region of interest" description="Disordered" evidence="1">
    <location>
        <begin position="1"/>
        <end position="22"/>
    </location>
</feature>
<evidence type="ECO:0000256" key="1">
    <source>
        <dbReference type="SAM" id="MobiDB-lite"/>
    </source>
</evidence>
<dbReference type="EMBL" id="VTEZ01000003">
    <property type="protein sequence ID" value="TYS85714.1"/>
    <property type="molecule type" value="Genomic_DNA"/>
</dbReference>
<organism evidence="2 3">
    <name type="scientific">Rossellomorea aquimaris</name>
    <dbReference type="NCBI Taxonomy" id="189382"/>
    <lineage>
        <taxon>Bacteria</taxon>
        <taxon>Bacillati</taxon>
        <taxon>Bacillota</taxon>
        <taxon>Bacilli</taxon>
        <taxon>Bacillales</taxon>
        <taxon>Bacillaceae</taxon>
        <taxon>Rossellomorea</taxon>
    </lineage>
</organism>
<sequence length="66" mass="7572">MNDRRDLENQSLPDFDEISGHILPSQNNLPIIAIGKNADGIDEPDELSYIEGQRRINQENRENPQK</sequence>